<dbReference type="InterPro" id="IPR051533">
    <property type="entry name" value="WaaL-like"/>
</dbReference>
<gene>
    <name evidence="7" type="ORF">BK716_06615</name>
</gene>
<dbReference type="PANTHER" id="PTHR37422:SF21">
    <property type="entry name" value="EXOQ-LIKE PROTEIN"/>
    <property type="match status" value="1"/>
</dbReference>
<feature type="transmembrane region" description="Helical" evidence="5">
    <location>
        <begin position="29"/>
        <end position="48"/>
    </location>
</feature>
<protein>
    <recommendedName>
        <fullName evidence="6">O-antigen ligase-related domain-containing protein</fullName>
    </recommendedName>
</protein>
<feature type="transmembrane region" description="Helical" evidence="5">
    <location>
        <begin position="200"/>
        <end position="232"/>
    </location>
</feature>
<evidence type="ECO:0000256" key="2">
    <source>
        <dbReference type="ARBA" id="ARBA00022692"/>
    </source>
</evidence>
<feature type="domain" description="O-antigen ligase-related" evidence="6">
    <location>
        <begin position="202"/>
        <end position="334"/>
    </location>
</feature>
<keyword evidence="3 5" id="KW-1133">Transmembrane helix</keyword>
<feature type="transmembrane region" description="Helical" evidence="5">
    <location>
        <begin position="60"/>
        <end position="81"/>
    </location>
</feature>
<organism evidence="7 8">
    <name type="scientific">Bacillus thuringiensis subsp. higo</name>
    <dbReference type="NCBI Taxonomy" id="132266"/>
    <lineage>
        <taxon>Bacteria</taxon>
        <taxon>Bacillati</taxon>
        <taxon>Bacillota</taxon>
        <taxon>Bacilli</taxon>
        <taxon>Bacillales</taxon>
        <taxon>Bacillaceae</taxon>
        <taxon>Bacillus</taxon>
        <taxon>Bacillus cereus group</taxon>
    </lineage>
</organism>
<feature type="transmembrane region" description="Helical" evidence="5">
    <location>
        <begin position="167"/>
        <end position="188"/>
    </location>
</feature>
<dbReference type="AlphaFoldDB" id="A0A9X6LUD4"/>
<reference evidence="7 8" key="1">
    <citation type="submission" date="2016-10" db="EMBL/GenBank/DDBJ databases">
        <title>Comparative genomics of Bacillus thuringiensis reveals a path to pathogens against multiple invertebrate hosts.</title>
        <authorList>
            <person name="Zheng J."/>
            <person name="Gao Q."/>
            <person name="Liu H."/>
            <person name="Peng D."/>
            <person name="Ruan L."/>
            <person name="Sun M."/>
        </authorList>
    </citation>
    <scope>NUCLEOTIDE SEQUENCE [LARGE SCALE GENOMIC DNA]</scope>
    <source>
        <strain evidence="7">BGSC 4AU1</strain>
    </source>
</reference>
<evidence type="ECO:0000313" key="7">
    <source>
        <dbReference type="EMBL" id="OUB57280.1"/>
    </source>
</evidence>
<proteinExistence type="predicted"/>
<dbReference type="GO" id="GO:0016020">
    <property type="term" value="C:membrane"/>
    <property type="evidence" value="ECO:0007669"/>
    <property type="project" value="UniProtKB-SubCell"/>
</dbReference>
<dbReference type="EMBL" id="MOOK01000058">
    <property type="protein sequence ID" value="OUB57280.1"/>
    <property type="molecule type" value="Genomic_DNA"/>
</dbReference>
<dbReference type="Pfam" id="PF04932">
    <property type="entry name" value="Wzy_C"/>
    <property type="match status" value="1"/>
</dbReference>
<dbReference type="InterPro" id="IPR007016">
    <property type="entry name" value="O-antigen_ligase-rel_domated"/>
</dbReference>
<dbReference type="Proteomes" id="UP000194816">
    <property type="component" value="Unassembled WGS sequence"/>
</dbReference>
<comment type="subcellular location">
    <subcellularLocation>
        <location evidence="1">Membrane</location>
        <topology evidence="1">Multi-pass membrane protein</topology>
    </subcellularLocation>
</comment>
<dbReference type="PANTHER" id="PTHR37422">
    <property type="entry name" value="TEICHURONIC ACID BIOSYNTHESIS PROTEIN TUAE"/>
    <property type="match status" value="1"/>
</dbReference>
<feature type="transmembrane region" description="Helical" evidence="5">
    <location>
        <begin position="322"/>
        <end position="340"/>
    </location>
</feature>
<evidence type="ECO:0000256" key="3">
    <source>
        <dbReference type="ARBA" id="ARBA00022989"/>
    </source>
</evidence>
<feature type="transmembrane region" description="Helical" evidence="5">
    <location>
        <begin position="276"/>
        <end position="296"/>
    </location>
</feature>
<name>A0A9X6LUD4_BACUH</name>
<evidence type="ECO:0000259" key="6">
    <source>
        <dbReference type="Pfam" id="PF04932"/>
    </source>
</evidence>
<keyword evidence="4 5" id="KW-0472">Membrane</keyword>
<evidence type="ECO:0000313" key="8">
    <source>
        <dbReference type="Proteomes" id="UP000194816"/>
    </source>
</evidence>
<accession>A0A9X6LUD4</accession>
<dbReference type="RefSeq" id="WP_088114412.1">
    <property type="nucleotide sequence ID" value="NZ_MOOK01000058.1"/>
</dbReference>
<evidence type="ECO:0000256" key="5">
    <source>
        <dbReference type="SAM" id="Phobius"/>
    </source>
</evidence>
<keyword evidence="2 5" id="KW-0812">Transmembrane</keyword>
<evidence type="ECO:0000256" key="4">
    <source>
        <dbReference type="ARBA" id="ARBA00023136"/>
    </source>
</evidence>
<feature type="transmembrane region" description="Helical" evidence="5">
    <location>
        <begin position="117"/>
        <end position="140"/>
    </location>
</feature>
<feature type="transmembrane region" description="Helical" evidence="5">
    <location>
        <begin position="87"/>
        <end position="105"/>
    </location>
</feature>
<feature type="transmembrane region" description="Helical" evidence="5">
    <location>
        <begin position="238"/>
        <end position="255"/>
    </location>
</feature>
<evidence type="ECO:0000256" key="1">
    <source>
        <dbReference type="ARBA" id="ARBA00004141"/>
    </source>
</evidence>
<feature type="transmembrane region" description="Helical" evidence="5">
    <location>
        <begin position="375"/>
        <end position="391"/>
    </location>
</feature>
<sequence length="393" mass="46076">MYSIILKLLYFFTFGLILTKQLGNTNEILIAASSVMSAVYILVFFINLSKKHQKISLSRLEGFLILFVVIYIIYTFLNAIYIDKYAIKQLLIDNICYITFILLLLDFKRYKNIREDLFHFVTLIFSTCLLLALIMFVMGYSKLEISSSYLHFISSQNYYDIFGEKRLSWLMTHKVRFAVFCLLGILFISYNQKLNKFVKILFVSLGLIDIYISNSMTVLFSTLILLLFLIDFKSFNRYIKWIIFLGGIGFSGILFQKYFSILIEERDIFTFGGRRFIWQSAVEFIGSNPFGVVNISEKYSLMTTYYGNEIFYNAHNLFLNEFMKHGIIGGVIYLIVYMLIQMKIFTIDKKMLGFILSIFISCMMDVVFSREMLPIFLYAVPLIFYANDFKSKI</sequence>
<comment type="caution">
    <text evidence="7">The sequence shown here is derived from an EMBL/GenBank/DDBJ whole genome shotgun (WGS) entry which is preliminary data.</text>
</comment>